<keyword evidence="6" id="KW-1185">Reference proteome</keyword>
<dbReference type="PANTHER" id="PTHR30313:SF2">
    <property type="entry name" value="DNA PRIMASE"/>
    <property type="match status" value="1"/>
</dbReference>
<evidence type="ECO:0000256" key="1">
    <source>
        <dbReference type="ARBA" id="ARBA00022723"/>
    </source>
</evidence>
<sequence>MPRIPNDELERLKNEVSVQRLVEDAGIELKKAGKDLLGRCPFHADETASLVVTAPKNLWHCFGCGIGGGPP</sequence>
<name>A0ABS8XEP1_9BURK</name>
<evidence type="ECO:0000313" key="5">
    <source>
        <dbReference type="EMBL" id="MCE4538238.1"/>
    </source>
</evidence>
<dbReference type="SMART" id="SM00400">
    <property type="entry name" value="ZnF_CHCC"/>
    <property type="match status" value="1"/>
</dbReference>
<dbReference type="InterPro" id="IPR050219">
    <property type="entry name" value="DnaG_primase"/>
</dbReference>
<evidence type="ECO:0000256" key="2">
    <source>
        <dbReference type="ARBA" id="ARBA00022771"/>
    </source>
</evidence>
<keyword evidence="2" id="KW-0863">Zinc-finger</keyword>
<dbReference type="InterPro" id="IPR036977">
    <property type="entry name" value="DNA_primase_Znf_CHC2"/>
</dbReference>
<dbReference type="PANTHER" id="PTHR30313">
    <property type="entry name" value="DNA PRIMASE"/>
    <property type="match status" value="1"/>
</dbReference>
<dbReference type="Pfam" id="PF01807">
    <property type="entry name" value="Zn_ribbon_DnaG"/>
    <property type="match status" value="1"/>
</dbReference>
<comment type="caution">
    <text evidence="5">The sequence shown here is derived from an EMBL/GenBank/DDBJ whole genome shotgun (WGS) entry which is preliminary data.</text>
</comment>
<accession>A0ABS8XEP1</accession>
<protein>
    <submittedName>
        <fullName evidence="5">CHC2 zinc finger domain-containing protein</fullName>
    </submittedName>
</protein>
<organism evidence="5 6">
    <name type="scientific">Pelomonas caseinilytica</name>
    <dbReference type="NCBI Taxonomy" id="2906763"/>
    <lineage>
        <taxon>Bacteria</taxon>
        <taxon>Pseudomonadati</taxon>
        <taxon>Pseudomonadota</taxon>
        <taxon>Betaproteobacteria</taxon>
        <taxon>Burkholderiales</taxon>
        <taxon>Sphaerotilaceae</taxon>
        <taxon>Roseateles</taxon>
    </lineage>
</organism>
<dbReference type="InterPro" id="IPR002694">
    <property type="entry name" value="Znf_CHC2"/>
</dbReference>
<evidence type="ECO:0000256" key="3">
    <source>
        <dbReference type="ARBA" id="ARBA00022833"/>
    </source>
</evidence>
<reference evidence="5 6" key="1">
    <citation type="submission" date="2021-12" db="EMBL/GenBank/DDBJ databases">
        <title>Genome seq of p7.</title>
        <authorList>
            <person name="Seo T."/>
        </authorList>
    </citation>
    <scope>NUCLEOTIDE SEQUENCE [LARGE SCALE GENOMIC DNA]</scope>
    <source>
        <strain evidence="5 6">P7</strain>
    </source>
</reference>
<proteinExistence type="predicted"/>
<evidence type="ECO:0000313" key="6">
    <source>
        <dbReference type="Proteomes" id="UP001201463"/>
    </source>
</evidence>
<dbReference type="EMBL" id="JAJTWT010000005">
    <property type="protein sequence ID" value="MCE4538238.1"/>
    <property type="molecule type" value="Genomic_DNA"/>
</dbReference>
<keyword evidence="3" id="KW-0862">Zinc</keyword>
<dbReference type="Gene3D" id="3.90.580.10">
    <property type="entry name" value="Zinc finger, CHC2-type domain"/>
    <property type="match status" value="1"/>
</dbReference>
<feature type="domain" description="Zinc finger CHC2-type" evidence="4">
    <location>
        <begin position="36"/>
        <end position="69"/>
    </location>
</feature>
<dbReference type="SUPFAM" id="SSF57783">
    <property type="entry name" value="Zinc beta-ribbon"/>
    <property type="match status" value="1"/>
</dbReference>
<dbReference type="Proteomes" id="UP001201463">
    <property type="component" value="Unassembled WGS sequence"/>
</dbReference>
<evidence type="ECO:0000259" key="4">
    <source>
        <dbReference type="SMART" id="SM00400"/>
    </source>
</evidence>
<gene>
    <name evidence="5" type="ORF">LXT12_13350</name>
</gene>
<dbReference type="RefSeq" id="WP_233392680.1">
    <property type="nucleotide sequence ID" value="NZ_JAJTWT010000005.1"/>
</dbReference>
<keyword evidence="1" id="KW-0479">Metal-binding</keyword>